<organism evidence="3">
    <name type="scientific">marine sediment metagenome</name>
    <dbReference type="NCBI Taxonomy" id="412755"/>
    <lineage>
        <taxon>unclassified sequences</taxon>
        <taxon>metagenomes</taxon>
        <taxon>ecological metagenomes</taxon>
    </lineage>
</organism>
<gene>
    <name evidence="3" type="ORF">S01H1_53245</name>
</gene>
<evidence type="ECO:0000259" key="2">
    <source>
        <dbReference type="Pfam" id="PF04715"/>
    </source>
</evidence>
<feature type="domain" description="Anthranilate synthase component I N-terminal" evidence="2">
    <location>
        <begin position="28"/>
        <end position="158"/>
    </location>
</feature>
<name>X0WHE6_9ZZZZ</name>
<accession>X0WHE6</accession>
<evidence type="ECO:0000256" key="1">
    <source>
        <dbReference type="ARBA" id="ARBA00047683"/>
    </source>
</evidence>
<dbReference type="Pfam" id="PF04715">
    <property type="entry name" value="Anth_synt_I_N"/>
    <property type="match status" value="1"/>
</dbReference>
<dbReference type="GO" id="GO:0000162">
    <property type="term" value="P:L-tryptophan biosynthetic process"/>
    <property type="evidence" value="ECO:0007669"/>
    <property type="project" value="TreeGrafter"/>
</dbReference>
<dbReference type="InterPro" id="IPR005801">
    <property type="entry name" value="ADC_synthase"/>
</dbReference>
<dbReference type="Gene3D" id="3.60.120.10">
    <property type="entry name" value="Anthranilate synthase"/>
    <property type="match status" value="1"/>
</dbReference>
<proteinExistence type="predicted"/>
<dbReference type="InterPro" id="IPR019999">
    <property type="entry name" value="Anth_synth_I-like"/>
</dbReference>
<protein>
    <recommendedName>
        <fullName evidence="2">Anthranilate synthase component I N-terminal domain-containing protein</fullName>
    </recommendedName>
</protein>
<dbReference type="SUPFAM" id="SSF56322">
    <property type="entry name" value="ADC synthase"/>
    <property type="match status" value="1"/>
</dbReference>
<evidence type="ECO:0000313" key="3">
    <source>
        <dbReference type="EMBL" id="GAG22627.1"/>
    </source>
</evidence>
<reference evidence="3" key="1">
    <citation type="journal article" date="2014" name="Front. Microbiol.">
        <title>High frequency of phylogenetically diverse reductive dehalogenase-homologous genes in deep subseafloor sedimentary metagenomes.</title>
        <authorList>
            <person name="Kawai M."/>
            <person name="Futagami T."/>
            <person name="Toyoda A."/>
            <person name="Takaki Y."/>
            <person name="Nishi S."/>
            <person name="Hori S."/>
            <person name="Arai W."/>
            <person name="Tsubouchi T."/>
            <person name="Morono Y."/>
            <person name="Uchiyama I."/>
            <person name="Ito T."/>
            <person name="Fujiyama A."/>
            <person name="Inagaki F."/>
            <person name="Takami H."/>
        </authorList>
    </citation>
    <scope>NUCLEOTIDE SEQUENCE</scope>
    <source>
        <strain evidence="3">Expedition CK06-06</strain>
    </source>
</reference>
<sequence length="175" mass="19349">MYTPTLEEARSLASRGNLAPIYREVAADLETPVSAYLKVARGQHSFLLESVEGGERLARYSFIGTEPYRVLRSGPAAGANGYSGDPLLAIQDELERFRVVSVPGLPRFHGGAVGYLAYEVARYFERLPAPEPDPQGLPEAVFMFTDTLLVFDHLQHNIKVVSHLRLDGDIDAAYR</sequence>
<dbReference type="PANTHER" id="PTHR11236">
    <property type="entry name" value="AMINOBENZOATE/ANTHRANILATE SYNTHASE"/>
    <property type="match status" value="1"/>
</dbReference>
<feature type="non-terminal residue" evidence="3">
    <location>
        <position position="175"/>
    </location>
</feature>
<dbReference type="PANTHER" id="PTHR11236:SF48">
    <property type="entry name" value="ISOCHORISMATE SYNTHASE MENF"/>
    <property type="match status" value="1"/>
</dbReference>
<dbReference type="EMBL" id="BARS01034472">
    <property type="protein sequence ID" value="GAG22627.1"/>
    <property type="molecule type" value="Genomic_DNA"/>
</dbReference>
<dbReference type="InterPro" id="IPR006805">
    <property type="entry name" value="Anth_synth_I_N"/>
</dbReference>
<comment type="catalytic activity">
    <reaction evidence="1">
        <text>chorismate + L-glutamine = anthranilate + pyruvate + L-glutamate + H(+)</text>
        <dbReference type="Rhea" id="RHEA:21732"/>
        <dbReference type="ChEBI" id="CHEBI:15361"/>
        <dbReference type="ChEBI" id="CHEBI:15378"/>
        <dbReference type="ChEBI" id="CHEBI:16567"/>
        <dbReference type="ChEBI" id="CHEBI:29748"/>
        <dbReference type="ChEBI" id="CHEBI:29985"/>
        <dbReference type="ChEBI" id="CHEBI:58359"/>
        <dbReference type="EC" id="4.1.3.27"/>
    </reaction>
</comment>
<dbReference type="AlphaFoldDB" id="X0WHE6"/>
<dbReference type="GO" id="GO:0004049">
    <property type="term" value="F:anthranilate synthase activity"/>
    <property type="evidence" value="ECO:0007669"/>
    <property type="project" value="UniProtKB-EC"/>
</dbReference>
<comment type="caution">
    <text evidence="3">The sequence shown here is derived from an EMBL/GenBank/DDBJ whole genome shotgun (WGS) entry which is preliminary data.</text>
</comment>